<dbReference type="eggNOG" id="ENOG502ZNUK">
    <property type="taxonomic scope" value="Bacteria"/>
</dbReference>
<dbReference type="STRING" id="376686.Fjoh_0956"/>
<gene>
    <name evidence="1" type="ordered locus">Fjoh_0956</name>
</gene>
<protein>
    <submittedName>
        <fullName evidence="1">Uncharacterized protein</fullName>
    </submittedName>
</protein>
<accession>A5FLC5</accession>
<dbReference type="HOGENOM" id="CLU_2118016_0_0_10"/>
<dbReference type="KEGG" id="fjo:Fjoh_0956"/>
<evidence type="ECO:0000313" key="1">
    <source>
        <dbReference type="EMBL" id="ABQ03990.1"/>
    </source>
</evidence>
<keyword evidence="2" id="KW-1185">Reference proteome</keyword>
<proteinExistence type="predicted"/>
<dbReference type="EMBL" id="CP000685">
    <property type="protein sequence ID" value="ABQ03990.1"/>
    <property type="molecule type" value="Genomic_DNA"/>
</dbReference>
<evidence type="ECO:0000313" key="2">
    <source>
        <dbReference type="Proteomes" id="UP000006694"/>
    </source>
</evidence>
<dbReference type="AlphaFoldDB" id="A5FLC5"/>
<reference evidence="1 2" key="1">
    <citation type="journal article" date="2009" name="Appl. Environ. Microbiol.">
        <title>Novel features of the polysaccharide-digesting gliding bacterium Flavobacterium johnsoniae as revealed by genome sequence analysis.</title>
        <authorList>
            <person name="McBride M.J."/>
            <person name="Xie G."/>
            <person name="Martens E.C."/>
            <person name="Lapidus A."/>
            <person name="Henrissat B."/>
            <person name="Rhodes R.G."/>
            <person name="Goltsman E."/>
            <person name="Wang W."/>
            <person name="Xu J."/>
            <person name="Hunnicutt D.W."/>
            <person name="Staroscik A.M."/>
            <person name="Hoover T.R."/>
            <person name="Cheng Y.Q."/>
            <person name="Stein J.L."/>
        </authorList>
    </citation>
    <scope>NUCLEOTIDE SEQUENCE [LARGE SCALE GENOMIC DNA]</scope>
    <source>
        <strain evidence="2">ATCC 17061 / DSM 2064 / JCM 8514 / BCRC 14874 / CCUG 350202 / NBRC 14942 / NCIMB 11054 / UW101</strain>
    </source>
</reference>
<name>A5FLC5_FLAJ1</name>
<dbReference type="Proteomes" id="UP000006694">
    <property type="component" value="Chromosome"/>
</dbReference>
<sequence length="114" mass="14102">MSMKMRKFIYIDDSKFTNDHWEYCEKNKIPYITVKRKNKSFFEVFYDITNTKVDLNSVSDEIKNIYLSYVKFLLIPYYEYESYLSQNYFFSMLIKEGHEQFFAEKLFDYLMNEL</sequence>
<organism evidence="1 2">
    <name type="scientific">Flavobacterium johnsoniae (strain ATCC 17061 / DSM 2064 / JCM 8514 / BCRC 14874 / CCUG 350202 / NBRC 14942 / NCIMB 11054 / UW101)</name>
    <name type="common">Cytophaga johnsonae</name>
    <dbReference type="NCBI Taxonomy" id="376686"/>
    <lineage>
        <taxon>Bacteria</taxon>
        <taxon>Pseudomonadati</taxon>
        <taxon>Bacteroidota</taxon>
        <taxon>Flavobacteriia</taxon>
        <taxon>Flavobacteriales</taxon>
        <taxon>Flavobacteriaceae</taxon>
        <taxon>Flavobacterium</taxon>
    </lineage>
</organism>